<keyword evidence="2" id="KW-0378">Hydrolase</keyword>
<dbReference type="EMBL" id="OY731408">
    <property type="protein sequence ID" value="CAJ1978760.1"/>
    <property type="molecule type" value="Genomic_DNA"/>
</dbReference>
<dbReference type="Proteomes" id="UP001189624">
    <property type="component" value="Chromosome 11"/>
</dbReference>
<sequence length="164" mass="18858">MAFNSSFVQRNTSCGMMIKKYDVFLSFRGTDTRNNFTGHLVGALQREGIHTFKDDTKLKKGERIEGNLMQAIEGSQIFVVVLSKNSASSTWCVRELEKILDCVRVSGKHILPIFYDVNPSVVRRQTEDYEKAFAIQREQREDGGSEKMERSSYTSQPRWLGYEE</sequence>
<evidence type="ECO:0000256" key="5">
    <source>
        <dbReference type="SAM" id="MobiDB-lite"/>
    </source>
</evidence>
<dbReference type="PANTHER" id="PTHR32009:SF39">
    <property type="entry name" value="TIR DOMAIN-CONTAINING PROTEIN"/>
    <property type="match status" value="1"/>
</dbReference>
<dbReference type="PROSITE" id="PS50104">
    <property type="entry name" value="TIR"/>
    <property type="match status" value="1"/>
</dbReference>
<dbReference type="SMART" id="SM00255">
    <property type="entry name" value="TIR"/>
    <property type="match status" value="1"/>
</dbReference>
<gene>
    <name evidence="7" type="ORF">AYBTSS11_LOCUS30961</name>
</gene>
<dbReference type="Gramene" id="rna-AYBTSS11_LOCUS30961">
    <property type="protein sequence ID" value="CAJ1978760.1"/>
    <property type="gene ID" value="gene-AYBTSS11_LOCUS30961"/>
</dbReference>
<name>A0AA86W6D5_9FABA</name>
<feature type="compositionally biased region" description="Basic and acidic residues" evidence="5">
    <location>
        <begin position="136"/>
        <end position="150"/>
    </location>
</feature>
<proteinExistence type="predicted"/>
<dbReference type="InterPro" id="IPR000157">
    <property type="entry name" value="TIR_dom"/>
</dbReference>
<feature type="region of interest" description="Disordered" evidence="5">
    <location>
        <begin position="136"/>
        <end position="164"/>
    </location>
</feature>
<evidence type="ECO:0000313" key="8">
    <source>
        <dbReference type="Proteomes" id="UP001189624"/>
    </source>
</evidence>
<dbReference type="PANTHER" id="PTHR32009">
    <property type="entry name" value="TMV RESISTANCE PROTEIN N-LIKE"/>
    <property type="match status" value="1"/>
</dbReference>
<evidence type="ECO:0000313" key="7">
    <source>
        <dbReference type="EMBL" id="CAJ1978760.1"/>
    </source>
</evidence>
<evidence type="ECO:0000256" key="3">
    <source>
        <dbReference type="ARBA" id="ARBA00023027"/>
    </source>
</evidence>
<comment type="catalytic activity">
    <reaction evidence="4">
        <text>NAD(+) + H2O = ADP-D-ribose + nicotinamide + H(+)</text>
        <dbReference type="Rhea" id="RHEA:16301"/>
        <dbReference type="ChEBI" id="CHEBI:15377"/>
        <dbReference type="ChEBI" id="CHEBI:15378"/>
        <dbReference type="ChEBI" id="CHEBI:17154"/>
        <dbReference type="ChEBI" id="CHEBI:57540"/>
        <dbReference type="ChEBI" id="CHEBI:57967"/>
        <dbReference type="EC" id="3.2.2.6"/>
    </reaction>
    <physiologicalReaction direction="left-to-right" evidence="4">
        <dbReference type="Rhea" id="RHEA:16302"/>
    </physiologicalReaction>
</comment>
<dbReference type="AlphaFoldDB" id="A0AA86W6D5"/>
<keyword evidence="3" id="KW-0520">NAD</keyword>
<keyword evidence="8" id="KW-1185">Reference proteome</keyword>
<dbReference type="SUPFAM" id="SSF52200">
    <property type="entry name" value="Toll/Interleukin receptor TIR domain"/>
    <property type="match status" value="1"/>
</dbReference>
<dbReference type="InterPro" id="IPR035897">
    <property type="entry name" value="Toll_tir_struct_dom_sf"/>
</dbReference>
<dbReference type="Gene3D" id="3.40.50.10140">
    <property type="entry name" value="Toll/interleukin-1 receptor homology (TIR) domain"/>
    <property type="match status" value="1"/>
</dbReference>
<evidence type="ECO:0000256" key="4">
    <source>
        <dbReference type="ARBA" id="ARBA00047304"/>
    </source>
</evidence>
<feature type="domain" description="TIR" evidence="6">
    <location>
        <begin position="19"/>
        <end position="164"/>
    </location>
</feature>
<dbReference type="Pfam" id="PF01582">
    <property type="entry name" value="TIR"/>
    <property type="match status" value="1"/>
</dbReference>
<accession>A0AA86W6D5</accession>
<organism evidence="7 8">
    <name type="scientific">Sphenostylis stenocarpa</name>
    <dbReference type="NCBI Taxonomy" id="92480"/>
    <lineage>
        <taxon>Eukaryota</taxon>
        <taxon>Viridiplantae</taxon>
        <taxon>Streptophyta</taxon>
        <taxon>Embryophyta</taxon>
        <taxon>Tracheophyta</taxon>
        <taxon>Spermatophyta</taxon>
        <taxon>Magnoliopsida</taxon>
        <taxon>eudicotyledons</taxon>
        <taxon>Gunneridae</taxon>
        <taxon>Pentapetalae</taxon>
        <taxon>rosids</taxon>
        <taxon>fabids</taxon>
        <taxon>Fabales</taxon>
        <taxon>Fabaceae</taxon>
        <taxon>Papilionoideae</taxon>
        <taxon>50 kb inversion clade</taxon>
        <taxon>NPAAA clade</taxon>
        <taxon>indigoferoid/millettioid clade</taxon>
        <taxon>Phaseoleae</taxon>
        <taxon>Sphenostylis</taxon>
    </lineage>
</organism>
<evidence type="ECO:0000256" key="2">
    <source>
        <dbReference type="ARBA" id="ARBA00022801"/>
    </source>
</evidence>
<dbReference type="GO" id="GO:0061809">
    <property type="term" value="F:NAD+ nucleosidase activity, cyclic ADP-ribose generating"/>
    <property type="evidence" value="ECO:0007669"/>
    <property type="project" value="UniProtKB-EC"/>
</dbReference>
<dbReference type="EC" id="3.2.2.6" evidence="1"/>
<dbReference type="GO" id="GO:0007165">
    <property type="term" value="P:signal transduction"/>
    <property type="evidence" value="ECO:0007669"/>
    <property type="project" value="InterPro"/>
</dbReference>
<evidence type="ECO:0000259" key="6">
    <source>
        <dbReference type="PROSITE" id="PS50104"/>
    </source>
</evidence>
<protein>
    <recommendedName>
        <fullName evidence="1">ADP-ribosyl cyclase/cyclic ADP-ribose hydrolase</fullName>
        <ecNumber evidence="1">3.2.2.6</ecNumber>
    </recommendedName>
</protein>
<evidence type="ECO:0000256" key="1">
    <source>
        <dbReference type="ARBA" id="ARBA00011982"/>
    </source>
</evidence>
<reference evidence="7" key="1">
    <citation type="submission" date="2023-10" db="EMBL/GenBank/DDBJ databases">
        <authorList>
            <person name="Domelevo Entfellner J.-B."/>
        </authorList>
    </citation>
    <scope>NUCLEOTIDE SEQUENCE</scope>
</reference>